<dbReference type="AlphaFoldDB" id="A0A699KSF8"/>
<name>A0A699KSF8_TANCI</name>
<sequence length="163" mass="17733">MFTDCTTKVDSEPLNGSNEDITNPYECDQTLHVSAGILKLSAGYAPSFLTPGQISTGLVPNPVPTTPYVPPRNKELKILFQPMFDEYLEPPRVERPVSPATAVQVPFISTGTPSSTTIDQAALSPSRSSPSSELQPLYHIKVLQLDLLSLKIILLLMLTTIPL</sequence>
<evidence type="ECO:0000256" key="1">
    <source>
        <dbReference type="SAM" id="MobiDB-lite"/>
    </source>
</evidence>
<accession>A0A699KSF8</accession>
<organism evidence="2">
    <name type="scientific">Tanacetum cinerariifolium</name>
    <name type="common">Dalmatian daisy</name>
    <name type="synonym">Chrysanthemum cinerariifolium</name>
    <dbReference type="NCBI Taxonomy" id="118510"/>
    <lineage>
        <taxon>Eukaryota</taxon>
        <taxon>Viridiplantae</taxon>
        <taxon>Streptophyta</taxon>
        <taxon>Embryophyta</taxon>
        <taxon>Tracheophyta</taxon>
        <taxon>Spermatophyta</taxon>
        <taxon>Magnoliopsida</taxon>
        <taxon>eudicotyledons</taxon>
        <taxon>Gunneridae</taxon>
        <taxon>Pentapetalae</taxon>
        <taxon>asterids</taxon>
        <taxon>campanulids</taxon>
        <taxon>Asterales</taxon>
        <taxon>Asteraceae</taxon>
        <taxon>Asteroideae</taxon>
        <taxon>Anthemideae</taxon>
        <taxon>Anthemidinae</taxon>
        <taxon>Tanacetum</taxon>
    </lineage>
</organism>
<reference evidence="2" key="1">
    <citation type="journal article" date="2019" name="Sci. Rep.">
        <title>Draft genome of Tanacetum cinerariifolium, the natural source of mosquito coil.</title>
        <authorList>
            <person name="Yamashiro T."/>
            <person name="Shiraishi A."/>
            <person name="Satake H."/>
            <person name="Nakayama K."/>
        </authorList>
    </citation>
    <scope>NUCLEOTIDE SEQUENCE</scope>
</reference>
<proteinExistence type="predicted"/>
<gene>
    <name evidence="2" type="ORF">Tci_681095</name>
</gene>
<dbReference type="EMBL" id="BKCJ010550100">
    <property type="protein sequence ID" value="GFB09124.1"/>
    <property type="molecule type" value="Genomic_DNA"/>
</dbReference>
<feature type="region of interest" description="Disordered" evidence="1">
    <location>
        <begin position="1"/>
        <end position="21"/>
    </location>
</feature>
<comment type="caution">
    <text evidence="2">The sequence shown here is derived from an EMBL/GenBank/DDBJ whole genome shotgun (WGS) entry which is preliminary data.</text>
</comment>
<protein>
    <submittedName>
        <fullName evidence="2">Uncharacterized protein</fullName>
    </submittedName>
</protein>
<evidence type="ECO:0000313" key="2">
    <source>
        <dbReference type="EMBL" id="GFB09124.1"/>
    </source>
</evidence>